<keyword evidence="2" id="KW-0238">DNA-binding</keyword>
<sequence>MAEPKRLYQKVGAQLKTLLASGQYAVGSRLPPERDIAELLGVSRVVIREALVMLEVEDILEVRRGSGVYVLRLPSQDSSRQSDYQPFGDDVGPFEMLQARQLLESQVAAFAATQVNKSDIAEMRQALAHERQSLEAGLTDYDGDEKFHLLIARATQNALLEEMVYTLWLRRQSSPMWQKLHTHIVGQDYRLKWLEDHHGILMALQQRDPKKARQAMWQHLENVKQTLLTLSDSEDPGFDGYLFTSIPAVINE</sequence>
<dbReference type="Proteomes" id="UP000294555">
    <property type="component" value="Unassembled WGS sequence"/>
</dbReference>
<evidence type="ECO:0000259" key="4">
    <source>
        <dbReference type="PROSITE" id="PS50949"/>
    </source>
</evidence>
<dbReference type="InterPro" id="IPR036388">
    <property type="entry name" value="WH-like_DNA-bd_sf"/>
</dbReference>
<dbReference type="SMART" id="SM00345">
    <property type="entry name" value="HTH_GNTR"/>
    <property type="match status" value="1"/>
</dbReference>
<dbReference type="InterPro" id="IPR011711">
    <property type="entry name" value="GntR_C"/>
</dbReference>
<dbReference type="PANTHER" id="PTHR43537">
    <property type="entry name" value="TRANSCRIPTIONAL REGULATOR, GNTR FAMILY"/>
    <property type="match status" value="1"/>
</dbReference>
<dbReference type="OrthoDB" id="5450856at2"/>
<dbReference type="EMBL" id="SJOI01000001">
    <property type="protein sequence ID" value="TCL02600.1"/>
    <property type="molecule type" value="Genomic_DNA"/>
</dbReference>
<dbReference type="PROSITE" id="PS50949">
    <property type="entry name" value="HTH_GNTR"/>
    <property type="match status" value="1"/>
</dbReference>
<dbReference type="SUPFAM" id="SSF46785">
    <property type="entry name" value="Winged helix' DNA-binding domain"/>
    <property type="match status" value="1"/>
</dbReference>
<keyword evidence="1" id="KW-0805">Transcription regulation</keyword>
<dbReference type="Gene3D" id="1.10.10.10">
    <property type="entry name" value="Winged helix-like DNA-binding domain superfamily/Winged helix DNA-binding domain"/>
    <property type="match status" value="1"/>
</dbReference>
<comment type="caution">
    <text evidence="5">The sequence shown here is derived from an EMBL/GenBank/DDBJ whole genome shotgun (WGS) entry which is preliminary data.</text>
</comment>
<evidence type="ECO:0000256" key="3">
    <source>
        <dbReference type="ARBA" id="ARBA00023163"/>
    </source>
</evidence>
<protein>
    <submittedName>
        <fullName evidence="5">GntR family transcriptional regulator</fullName>
    </submittedName>
</protein>
<keyword evidence="6" id="KW-1185">Reference proteome</keyword>
<dbReference type="AlphaFoldDB" id="A0A4R1NEM8"/>
<dbReference type="InterPro" id="IPR000524">
    <property type="entry name" value="Tscrpt_reg_HTH_GntR"/>
</dbReference>
<dbReference type="GO" id="GO:0003700">
    <property type="term" value="F:DNA-binding transcription factor activity"/>
    <property type="evidence" value="ECO:0007669"/>
    <property type="project" value="InterPro"/>
</dbReference>
<dbReference type="Pfam" id="PF07729">
    <property type="entry name" value="FCD"/>
    <property type="match status" value="1"/>
</dbReference>
<dbReference type="SUPFAM" id="SSF48008">
    <property type="entry name" value="GntR ligand-binding domain-like"/>
    <property type="match status" value="1"/>
</dbReference>
<dbReference type="InterPro" id="IPR036390">
    <property type="entry name" value="WH_DNA-bd_sf"/>
</dbReference>
<dbReference type="Gene3D" id="1.20.120.530">
    <property type="entry name" value="GntR ligand-binding domain-like"/>
    <property type="match status" value="1"/>
</dbReference>
<dbReference type="PRINTS" id="PR00035">
    <property type="entry name" value="HTHGNTR"/>
</dbReference>
<dbReference type="InterPro" id="IPR008920">
    <property type="entry name" value="TF_FadR/GntR_C"/>
</dbReference>
<dbReference type="CDD" id="cd07377">
    <property type="entry name" value="WHTH_GntR"/>
    <property type="match status" value="1"/>
</dbReference>
<dbReference type="GO" id="GO:0003677">
    <property type="term" value="F:DNA binding"/>
    <property type="evidence" value="ECO:0007669"/>
    <property type="project" value="UniProtKB-KW"/>
</dbReference>
<dbReference type="PANTHER" id="PTHR43537:SF5">
    <property type="entry name" value="UXU OPERON TRANSCRIPTIONAL REGULATOR"/>
    <property type="match status" value="1"/>
</dbReference>
<dbReference type="Pfam" id="PF00392">
    <property type="entry name" value="GntR"/>
    <property type="match status" value="1"/>
</dbReference>
<evidence type="ECO:0000256" key="2">
    <source>
        <dbReference type="ARBA" id="ARBA00023125"/>
    </source>
</evidence>
<gene>
    <name evidence="5" type="ORF">EZJ58_0624</name>
</gene>
<dbReference type="SMART" id="SM00895">
    <property type="entry name" value="FCD"/>
    <property type="match status" value="1"/>
</dbReference>
<dbReference type="RefSeq" id="WP_132921540.1">
    <property type="nucleotide sequence ID" value="NZ_CP075169.1"/>
</dbReference>
<keyword evidence="3" id="KW-0804">Transcription</keyword>
<feature type="domain" description="HTH gntR-type" evidence="4">
    <location>
        <begin position="5"/>
        <end position="73"/>
    </location>
</feature>
<evidence type="ECO:0000313" key="5">
    <source>
        <dbReference type="EMBL" id="TCL02600.1"/>
    </source>
</evidence>
<organism evidence="5 6">
    <name type="scientific">Sodalis ligni</name>
    <dbReference type="NCBI Taxonomy" id="2697027"/>
    <lineage>
        <taxon>Bacteria</taxon>
        <taxon>Pseudomonadati</taxon>
        <taxon>Pseudomonadota</taxon>
        <taxon>Gammaproteobacteria</taxon>
        <taxon>Enterobacterales</taxon>
        <taxon>Bruguierivoracaceae</taxon>
        <taxon>Sodalis</taxon>
    </lineage>
</organism>
<name>A0A4R1NEM8_9GAMM</name>
<proteinExistence type="predicted"/>
<evidence type="ECO:0000313" key="6">
    <source>
        <dbReference type="Proteomes" id="UP000294555"/>
    </source>
</evidence>
<reference evidence="5 6" key="1">
    <citation type="submission" date="2019-02" db="EMBL/GenBank/DDBJ databases">
        <title>Investigation of anaerobic lignin degradation for improved lignocellulosic biofuels.</title>
        <authorList>
            <person name="Deangelis K."/>
        </authorList>
    </citation>
    <scope>NUCLEOTIDE SEQUENCE [LARGE SCALE GENOMIC DNA]</scope>
    <source>
        <strain evidence="5 6">159R</strain>
    </source>
</reference>
<evidence type="ECO:0000256" key="1">
    <source>
        <dbReference type="ARBA" id="ARBA00023015"/>
    </source>
</evidence>
<accession>A0A4R1NEM8</accession>